<organism evidence="1 2">
    <name type="scientific">Parachlamydia acanthamoebae</name>
    <dbReference type="NCBI Taxonomy" id="83552"/>
    <lineage>
        <taxon>Bacteria</taxon>
        <taxon>Pseudomonadati</taxon>
        <taxon>Chlamydiota</taxon>
        <taxon>Chlamydiia</taxon>
        <taxon>Parachlamydiales</taxon>
        <taxon>Parachlamydiaceae</taxon>
        <taxon>Parachlamydia</taxon>
    </lineage>
</organism>
<comment type="caution">
    <text evidence="1">The sequence shown here is derived from an EMBL/GenBank/DDBJ whole genome shotgun (WGS) entry which is preliminary data.</text>
</comment>
<accession>A0A0C1C9L1</accession>
<reference evidence="1 2" key="1">
    <citation type="journal article" date="2014" name="Mol. Biol. Evol.">
        <title>Massive expansion of Ubiquitination-related gene families within the Chlamydiae.</title>
        <authorList>
            <person name="Domman D."/>
            <person name="Collingro A."/>
            <person name="Lagkouvardos I."/>
            <person name="Gehre L."/>
            <person name="Weinmaier T."/>
            <person name="Rattei T."/>
            <person name="Subtil A."/>
            <person name="Horn M."/>
        </authorList>
    </citation>
    <scope>NUCLEOTIDE SEQUENCE [LARGE SCALE GENOMIC DNA]</scope>
    <source>
        <strain evidence="1 2">OEW1</strain>
    </source>
</reference>
<proteinExistence type="predicted"/>
<dbReference type="PATRIC" id="fig|83552.4.peg.1133"/>
<evidence type="ECO:0000313" key="1">
    <source>
        <dbReference type="EMBL" id="KIA77715.1"/>
    </source>
</evidence>
<evidence type="ECO:0000313" key="2">
    <source>
        <dbReference type="Proteomes" id="UP000031307"/>
    </source>
</evidence>
<dbReference type="EMBL" id="JSAM01000067">
    <property type="protein sequence ID" value="KIA77715.1"/>
    <property type="molecule type" value="Genomic_DNA"/>
</dbReference>
<dbReference type="Proteomes" id="UP000031307">
    <property type="component" value="Unassembled WGS sequence"/>
</dbReference>
<dbReference type="AlphaFoldDB" id="A0A0C1C9L1"/>
<protein>
    <submittedName>
        <fullName evidence="1">Uncharacterized protein</fullName>
    </submittedName>
</protein>
<name>A0A0C1C9L1_9BACT</name>
<sequence>MNSPRDILISSKIISDKDKNHNPEKHLPSIAIAVGVLAQMQFSCLIGMEQVYVKAFLGESYASVVRHVREHPDGFITDKSMESLRPIVNGYKKAVEKRYCLIEKCRPLITFIQECPFCLVVDDRSFQSEAYNFRFAKQIVITEHQSMESLLRDEELLDMAQEKLFRLSDMEEETLPIIAISKTAWEILQRVQATYTQPQEALKTKSNKKVCLLQ</sequence>
<gene>
    <name evidence="1" type="ORF">DB43_FX00240</name>
</gene>